<name>A0A8I3WHN5_CALJA</name>
<dbReference type="GeneTree" id="ENSGT00390000018518"/>
<dbReference type="AlphaFoldDB" id="A0A8I3WHN5"/>
<evidence type="ECO:0008006" key="4">
    <source>
        <dbReference type="Google" id="ProtNLM"/>
    </source>
</evidence>
<evidence type="ECO:0000256" key="1">
    <source>
        <dbReference type="ARBA" id="ARBA00008626"/>
    </source>
</evidence>
<dbReference type="Ensembl" id="ENSCJAT00000128515.1">
    <property type="protein sequence ID" value="ENSCJAP00000083272.1"/>
    <property type="gene ID" value="ENSCJAG00000075199.1"/>
</dbReference>
<proteinExistence type="inferred from homology"/>
<dbReference type="Proteomes" id="UP000008225">
    <property type="component" value="Chromosome 2"/>
</dbReference>
<comment type="similarity">
    <text evidence="1">Belongs to the PHF5 family.</text>
</comment>
<evidence type="ECO:0000313" key="2">
    <source>
        <dbReference type="Ensembl" id="ENSCJAP00000083272.1"/>
    </source>
</evidence>
<reference evidence="2" key="2">
    <citation type="submission" date="2025-08" db="UniProtKB">
        <authorList>
            <consortium name="Ensembl"/>
        </authorList>
    </citation>
    <scope>IDENTIFICATION</scope>
</reference>
<dbReference type="PANTHER" id="PTHR13120">
    <property type="entry name" value="PHD FINGER-LIKE DOMAIN-CONTAINING PROTEIN 5A"/>
    <property type="match status" value="1"/>
</dbReference>
<accession>A0A8I3WHN5</accession>
<organism evidence="2 3">
    <name type="scientific">Callithrix jacchus</name>
    <name type="common">White-tufted-ear marmoset</name>
    <name type="synonym">Simia Jacchus</name>
    <dbReference type="NCBI Taxonomy" id="9483"/>
    <lineage>
        <taxon>Eukaryota</taxon>
        <taxon>Metazoa</taxon>
        <taxon>Chordata</taxon>
        <taxon>Craniata</taxon>
        <taxon>Vertebrata</taxon>
        <taxon>Euteleostomi</taxon>
        <taxon>Mammalia</taxon>
        <taxon>Eutheria</taxon>
        <taxon>Euarchontoglires</taxon>
        <taxon>Primates</taxon>
        <taxon>Haplorrhini</taxon>
        <taxon>Platyrrhini</taxon>
        <taxon>Cebidae</taxon>
        <taxon>Callitrichinae</taxon>
        <taxon>Callithrix</taxon>
        <taxon>Callithrix</taxon>
    </lineage>
</organism>
<reference evidence="2" key="3">
    <citation type="submission" date="2025-09" db="UniProtKB">
        <authorList>
            <consortium name="Ensembl"/>
        </authorList>
    </citation>
    <scope>IDENTIFICATION</scope>
</reference>
<protein>
    <recommendedName>
        <fullName evidence="4">PHD finger protein 5A</fullName>
    </recommendedName>
</protein>
<dbReference type="InterPro" id="IPR005345">
    <property type="entry name" value="PHF5"/>
</dbReference>
<keyword evidence="3" id="KW-1185">Reference proteome</keyword>
<evidence type="ECO:0000313" key="3">
    <source>
        <dbReference type="Proteomes" id="UP000008225"/>
    </source>
</evidence>
<dbReference type="Pfam" id="PF03660">
    <property type="entry name" value="PHF5"/>
    <property type="match status" value="1"/>
</dbReference>
<dbReference type="GO" id="GO:0000398">
    <property type="term" value="P:mRNA splicing, via spliceosome"/>
    <property type="evidence" value="ECO:0007669"/>
    <property type="project" value="InterPro"/>
</dbReference>
<sequence length="81" mass="9228">MEDKGLKNQSKEKMRYTYKIQKHISQAGVAIEDCVICDSYEHPCTLVHIRDECNYGSYQGHCVICGGPEVSDAYYCKECTI</sequence>
<reference evidence="2 3" key="1">
    <citation type="submission" date="2009-03" db="EMBL/GenBank/DDBJ databases">
        <authorList>
            <person name="Warren W."/>
            <person name="Ye L."/>
            <person name="Minx P."/>
            <person name="Worley K."/>
            <person name="Gibbs R."/>
            <person name="Wilson R.K."/>
        </authorList>
    </citation>
    <scope>NUCLEOTIDE SEQUENCE [LARGE SCALE GENOMIC DNA]</scope>
</reference>